<feature type="non-terminal residue" evidence="4">
    <location>
        <position position="1"/>
    </location>
</feature>
<feature type="non-terminal residue" evidence="4">
    <location>
        <position position="54"/>
    </location>
</feature>
<evidence type="ECO:0000259" key="3">
    <source>
        <dbReference type="PROSITE" id="PS50941"/>
    </source>
</evidence>
<feature type="disulfide bond" evidence="2">
    <location>
        <begin position="26"/>
        <end position="40"/>
    </location>
</feature>
<protein>
    <submittedName>
        <fullName evidence="4">Carbohydrate-binding module family 18 protein</fullName>
    </submittedName>
</protein>
<keyword evidence="5" id="KW-1185">Reference proteome</keyword>
<dbReference type="SUPFAM" id="SSF57016">
    <property type="entry name" value="Plant lectins/antimicrobial peptides"/>
    <property type="match status" value="1"/>
</dbReference>
<evidence type="ECO:0000256" key="1">
    <source>
        <dbReference type="ARBA" id="ARBA00022669"/>
    </source>
</evidence>
<proteinExistence type="predicted"/>
<evidence type="ECO:0000313" key="4">
    <source>
        <dbReference type="EMBL" id="KAF2135307.1"/>
    </source>
</evidence>
<reference evidence="4" key="1">
    <citation type="journal article" date="2020" name="Stud. Mycol.">
        <title>101 Dothideomycetes genomes: a test case for predicting lifestyles and emergence of pathogens.</title>
        <authorList>
            <person name="Haridas S."/>
            <person name="Albert R."/>
            <person name="Binder M."/>
            <person name="Bloem J."/>
            <person name="Labutti K."/>
            <person name="Salamov A."/>
            <person name="Andreopoulos B."/>
            <person name="Baker S."/>
            <person name="Barry K."/>
            <person name="Bills G."/>
            <person name="Bluhm B."/>
            <person name="Cannon C."/>
            <person name="Castanera R."/>
            <person name="Culley D."/>
            <person name="Daum C."/>
            <person name="Ezra D."/>
            <person name="Gonzalez J."/>
            <person name="Henrissat B."/>
            <person name="Kuo A."/>
            <person name="Liang C."/>
            <person name="Lipzen A."/>
            <person name="Lutzoni F."/>
            <person name="Magnuson J."/>
            <person name="Mondo S."/>
            <person name="Nolan M."/>
            <person name="Ohm R."/>
            <person name="Pangilinan J."/>
            <person name="Park H.-J."/>
            <person name="Ramirez L."/>
            <person name="Alfaro M."/>
            <person name="Sun H."/>
            <person name="Tritt A."/>
            <person name="Yoshinaga Y."/>
            <person name="Zwiers L.-H."/>
            <person name="Turgeon B."/>
            <person name="Goodwin S."/>
            <person name="Spatafora J."/>
            <person name="Crous P."/>
            <person name="Grigoriev I."/>
        </authorList>
    </citation>
    <scope>NUCLEOTIDE SEQUENCE</scope>
    <source>
        <strain evidence="4">CBS 121167</strain>
    </source>
</reference>
<dbReference type="OrthoDB" id="5985073at2759"/>
<dbReference type="GeneID" id="54293571"/>
<evidence type="ECO:0000256" key="2">
    <source>
        <dbReference type="PROSITE-ProRule" id="PRU00261"/>
    </source>
</evidence>
<feature type="domain" description="Chitin-binding type-1" evidence="3">
    <location>
        <begin position="6"/>
        <end position="54"/>
    </location>
</feature>
<gene>
    <name evidence="4" type="ORF">K452DRAFT_203982</name>
</gene>
<dbReference type="InterPro" id="IPR036861">
    <property type="entry name" value="Endochitinase-like_sf"/>
</dbReference>
<dbReference type="PROSITE" id="PS50941">
    <property type="entry name" value="CHIT_BIND_I_2"/>
    <property type="match status" value="1"/>
</dbReference>
<dbReference type="EMBL" id="ML995604">
    <property type="protein sequence ID" value="KAF2135307.1"/>
    <property type="molecule type" value="Genomic_DNA"/>
</dbReference>
<dbReference type="Pfam" id="PF00187">
    <property type="entry name" value="Chitin_bind_1"/>
    <property type="match status" value="1"/>
</dbReference>
<comment type="caution">
    <text evidence="2">Lacks conserved residue(s) required for the propagation of feature annotation.</text>
</comment>
<sequence>SSVSPNGKCDNNNGGYTCKGSVFGNCCSESGWCGDTDAHCGTGHGCQPEFGDCT</sequence>
<dbReference type="Gene3D" id="3.30.60.10">
    <property type="entry name" value="Endochitinase-like"/>
    <property type="match status" value="1"/>
</dbReference>
<accession>A0A6A6AWZ1</accession>
<evidence type="ECO:0000313" key="5">
    <source>
        <dbReference type="Proteomes" id="UP000799438"/>
    </source>
</evidence>
<keyword evidence="1 2" id="KW-0147">Chitin-binding</keyword>
<keyword evidence="2" id="KW-1015">Disulfide bond</keyword>
<dbReference type="GO" id="GO:0008061">
    <property type="term" value="F:chitin binding"/>
    <property type="evidence" value="ECO:0007669"/>
    <property type="project" value="UniProtKB-UniRule"/>
</dbReference>
<dbReference type="InterPro" id="IPR001002">
    <property type="entry name" value="Chitin-bd_1"/>
</dbReference>
<dbReference type="AlphaFoldDB" id="A0A6A6AWZ1"/>
<dbReference type="RefSeq" id="XP_033391026.1">
    <property type="nucleotide sequence ID" value="XM_033536075.1"/>
</dbReference>
<name>A0A6A6AWZ1_9PEZI</name>
<organism evidence="4 5">
    <name type="scientific">Aplosporella prunicola CBS 121167</name>
    <dbReference type="NCBI Taxonomy" id="1176127"/>
    <lineage>
        <taxon>Eukaryota</taxon>
        <taxon>Fungi</taxon>
        <taxon>Dikarya</taxon>
        <taxon>Ascomycota</taxon>
        <taxon>Pezizomycotina</taxon>
        <taxon>Dothideomycetes</taxon>
        <taxon>Dothideomycetes incertae sedis</taxon>
        <taxon>Botryosphaeriales</taxon>
        <taxon>Aplosporellaceae</taxon>
        <taxon>Aplosporella</taxon>
    </lineage>
</organism>
<dbReference type="Proteomes" id="UP000799438">
    <property type="component" value="Unassembled WGS sequence"/>
</dbReference>